<proteinExistence type="predicted"/>
<dbReference type="Proteomes" id="UP000219559">
    <property type="component" value="Unassembled WGS sequence"/>
</dbReference>
<evidence type="ECO:0000313" key="2">
    <source>
        <dbReference type="Proteomes" id="UP000219559"/>
    </source>
</evidence>
<accession>A0A2A4G2K0</accession>
<organism evidence="1 2">
    <name type="scientific">Sediminicola luteus</name>
    <dbReference type="NCBI Taxonomy" id="319238"/>
    <lineage>
        <taxon>Bacteria</taxon>
        <taxon>Pseudomonadati</taxon>
        <taxon>Bacteroidota</taxon>
        <taxon>Flavobacteriia</taxon>
        <taxon>Flavobacteriales</taxon>
        <taxon>Flavobacteriaceae</taxon>
        <taxon>Sediminicola</taxon>
    </lineage>
</organism>
<gene>
    <name evidence="1" type="ORF">B7P33_16660</name>
</gene>
<comment type="caution">
    <text evidence="1">The sequence shown here is derived from an EMBL/GenBank/DDBJ whole genome shotgun (WGS) entry which is preliminary data.</text>
</comment>
<reference evidence="1 2" key="1">
    <citation type="submission" date="2017-04" db="EMBL/GenBank/DDBJ databases">
        <title>A new member of the family Flavobacteriaceae isolated from ascidians.</title>
        <authorList>
            <person name="Chen L."/>
        </authorList>
    </citation>
    <scope>NUCLEOTIDE SEQUENCE [LARGE SCALE GENOMIC DNA]</scope>
    <source>
        <strain evidence="1 2">HQA918</strain>
    </source>
</reference>
<name>A0A2A4G2K0_9FLAO</name>
<protein>
    <submittedName>
        <fullName evidence="1">Uncharacterized protein</fullName>
    </submittedName>
</protein>
<dbReference type="AlphaFoldDB" id="A0A2A4G2K0"/>
<dbReference type="EMBL" id="NBWU01000007">
    <property type="protein sequence ID" value="PCE62907.1"/>
    <property type="molecule type" value="Genomic_DNA"/>
</dbReference>
<keyword evidence="2" id="KW-1185">Reference proteome</keyword>
<sequence>MLVSTIVVPAVVSLVEQGHETVLAWDFGEEENQNEGKETWGEKDFYPVQWPVYTVAEQASGLPTLISPAKVDGVHFQEIPSPPPEV</sequence>
<evidence type="ECO:0000313" key="1">
    <source>
        <dbReference type="EMBL" id="PCE62907.1"/>
    </source>
</evidence>